<evidence type="ECO:0000259" key="3">
    <source>
        <dbReference type="Pfam" id="PF00646"/>
    </source>
</evidence>
<dbReference type="Gene3D" id="2.120.10.80">
    <property type="entry name" value="Kelch-type beta propeller"/>
    <property type="match status" value="1"/>
</dbReference>
<feature type="domain" description="F-box" evidence="3">
    <location>
        <begin position="34"/>
        <end position="73"/>
    </location>
</feature>
<dbReference type="SUPFAM" id="SSF81383">
    <property type="entry name" value="F-box domain"/>
    <property type="match status" value="1"/>
</dbReference>
<keyword evidence="5" id="KW-1185">Reference proteome</keyword>
<dbReference type="InterPro" id="IPR015915">
    <property type="entry name" value="Kelch-typ_b-propeller"/>
</dbReference>
<dbReference type="CDD" id="cd22152">
    <property type="entry name" value="F-box_AtAFR-like"/>
    <property type="match status" value="1"/>
</dbReference>
<evidence type="ECO:0000313" key="4">
    <source>
        <dbReference type="EMBL" id="KAH9299383.1"/>
    </source>
</evidence>
<evidence type="ECO:0000313" key="5">
    <source>
        <dbReference type="Proteomes" id="UP000824469"/>
    </source>
</evidence>
<dbReference type="InterPro" id="IPR001810">
    <property type="entry name" value="F-box_dom"/>
</dbReference>
<reference evidence="4 5" key="1">
    <citation type="journal article" date="2021" name="Nat. Plants">
        <title>The Taxus genome provides insights into paclitaxel biosynthesis.</title>
        <authorList>
            <person name="Xiong X."/>
            <person name="Gou J."/>
            <person name="Liao Q."/>
            <person name="Li Y."/>
            <person name="Zhou Q."/>
            <person name="Bi G."/>
            <person name="Li C."/>
            <person name="Du R."/>
            <person name="Wang X."/>
            <person name="Sun T."/>
            <person name="Guo L."/>
            <person name="Liang H."/>
            <person name="Lu P."/>
            <person name="Wu Y."/>
            <person name="Zhang Z."/>
            <person name="Ro D.K."/>
            <person name="Shang Y."/>
            <person name="Huang S."/>
            <person name="Yan J."/>
        </authorList>
    </citation>
    <scope>NUCLEOTIDE SEQUENCE [LARGE SCALE GENOMIC DNA]</scope>
    <source>
        <strain evidence="4">Ta-2019</strain>
    </source>
</reference>
<dbReference type="Pfam" id="PF01344">
    <property type="entry name" value="Kelch_1"/>
    <property type="match status" value="2"/>
</dbReference>
<keyword evidence="1" id="KW-0880">Kelch repeat</keyword>
<name>A0AA38CI50_TAXCH</name>
<proteinExistence type="predicted"/>
<dbReference type="Pfam" id="PF00646">
    <property type="entry name" value="F-box"/>
    <property type="match status" value="1"/>
</dbReference>
<sequence>MDGTQMCIRSSRRQKSFSTITEPNHTEFQCAIIPGLPDDVAKHCIALLPRVHFQCLGSVCKSWRRFIQSRELYMVRKQAGTLEEWLYVLLKDSYGEGTHWQLLNSVKGKWQSLPPMPGPAKPAFGYVVMDAKLLVMAGLIEDGDGATPRASADVYEYDSGLNRWSKLASMVVARYEFACAQVDGLVYAVGGHGDHGEKLSSVEVLDPSKNKWRLIESLRSPRWGCFACGLEGKLYVMGGRSSFTIGHSRSIDVYNPKSCTWDEEKNGCVMVITHTVLDKKLFCMEWKNERKLAVYNAEEKSWKRVLVPLTGSLTVEFCFGSFNGKLFLFSSKVEPYYKTLIYDTNADPGSEWQTTHIRPLGACLCSVTIVS</sequence>
<dbReference type="InterPro" id="IPR006652">
    <property type="entry name" value="Kelch_1"/>
</dbReference>
<dbReference type="PANTHER" id="PTHR46344:SF1">
    <property type="entry name" value="OS02G0504900 PROTEIN"/>
    <property type="match status" value="1"/>
</dbReference>
<protein>
    <recommendedName>
        <fullName evidence="3">F-box domain-containing protein</fullName>
    </recommendedName>
</protein>
<gene>
    <name evidence="4" type="ORF">KI387_031065</name>
</gene>
<dbReference type="InterPro" id="IPR036047">
    <property type="entry name" value="F-box-like_dom_sf"/>
</dbReference>
<keyword evidence="2" id="KW-0677">Repeat</keyword>
<dbReference type="Proteomes" id="UP000824469">
    <property type="component" value="Unassembled WGS sequence"/>
</dbReference>
<dbReference type="EMBL" id="JAHRHJ020000010">
    <property type="protein sequence ID" value="KAH9299383.1"/>
    <property type="molecule type" value="Genomic_DNA"/>
</dbReference>
<dbReference type="SMART" id="SM00612">
    <property type="entry name" value="Kelch"/>
    <property type="match status" value="3"/>
</dbReference>
<dbReference type="OMA" id="HAVIDKR"/>
<dbReference type="PANTHER" id="PTHR46344">
    <property type="entry name" value="OS02G0202900 PROTEIN"/>
    <property type="match status" value="1"/>
</dbReference>
<comment type="caution">
    <text evidence="4">The sequence shown here is derived from an EMBL/GenBank/DDBJ whole genome shotgun (WGS) entry which is preliminary data.</text>
</comment>
<organism evidence="4 5">
    <name type="scientific">Taxus chinensis</name>
    <name type="common">Chinese yew</name>
    <name type="synonym">Taxus wallichiana var. chinensis</name>
    <dbReference type="NCBI Taxonomy" id="29808"/>
    <lineage>
        <taxon>Eukaryota</taxon>
        <taxon>Viridiplantae</taxon>
        <taxon>Streptophyta</taxon>
        <taxon>Embryophyta</taxon>
        <taxon>Tracheophyta</taxon>
        <taxon>Spermatophyta</taxon>
        <taxon>Pinopsida</taxon>
        <taxon>Pinidae</taxon>
        <taxon>Conifers II</taxon>
        <taxon>Cupressales</taxon>
        <taxon>Taxaceae</taxon>
        <taxon>Taxus</taxon>
    </lineage>
</organism>
<dbReference type="AlphaFoldDB" id="A0AA38CI50"/>
<dbReference type="SUPFAM" id="SSF117281">
    <property type="entry name" value="Kelch motif"/>
    <property type="match status" value="1"/>
</dbReference>
<evidence type="ECO:0000256" key="1">
    <source>
        <dbReference type="ARBA" id="ARBA00022441"/>
    </source>
</evidence>
<evidence type="ECO:0000256" key="2">
    <source>
        <dbReference type="ARBA" id="ARBA00022737"/>
    </source>
</evidence>
<accession>A0AA38CI50</accession>